<protein>
    <submittedName>
        <fullName evidence="2">Uncharacterized protein</fullName>
    </submittedName>
</protein>
<gene>
    <name evidence="2" type="ORF">THAOC_27203</name>
</gene>
<proteinExistence type="predicted"/>
<keyword evidence="3" id="KW-1185">Reference proteome</keyword>
<sequence>RRREEDEVPRRRGRAARPRLQQHRAAGHGRVTAVVSRRAGRHSDSARAGGARSGDDAYVAGGACGNFWEGRREGKVSV</sequence>
<feature type="region of interest" description="Disordered" evidence="1">
    <location>
        <begin position="1"/>
        <end position="56"/>
    </location>
</feature>
<organism evidence="2 3">
    <name type="scientific">Thalassiosira oceanica</name>
    <name type="common">Marine diatom</name>
    <dbReference type="NCBI Taxonomy" id="159749"/>
    <lineage>
        <taxon>Eukaryota</taxon>
        <taxon>Sar</taxon>
        <taxon>Stramenopiles</taxon>
        <taxon>Ochrophyta</taxon>
        <taxon>Bacillariophyta</taxon>
        <taxon>Coscinodiscophyceae</taxon>
        <taxon>Thalassiosirophycidae</taxon>
        <taxon>Thalassiosirales</taxon>
        <taxon>Thalassiosiraceae</taxon>
        <taxon>Thalassiosira</taxon>
    </lineage>
</organism>
<dbReference type="Proteomes" id="UP000266841">
    <property type="component" value="Unassembled WGS sequence"/>
</dbReference>
<evidence type="ECO:0000256" key="1">
    <source>
        <dbReference type="SAM" id="MobiDB-lite"/>
    </source>
</evidence>
<dbReference type="EMBL" id="AGNL01037890">
    <property type="protein sequence ID" value="EJK53377.1"/>
    <property type="molecule type" value="Genomic_DNA"/>
</dbReference>
<accession>K0S3A0</accession>
<feature type="non-terminal residue" evidence="2">
    <location>
        <position position="1"/>
    </location>
</feature>
<feature type="compositionally biased region" description="Basic residues" evidence="1">
    <location>
        <begin position="11"/>
        <end position="27"/>
    </location>
</feature>
<evidence type="ECO:0000313" key="2">
    <source>
        <dbReference type="EMBL" id="EJK53377.1"/>
    </source>
</evidence>
<reference evidence="2 3" key="1">
    <citation type="journal article" date="2012" name="Genome Biol.">
        <title>Genome and low-iron response of an oceanic diatom adapted to chronic iron limitation.</title>
        <authorList>
            <person name="Lommer M."/>
            <person name="Specht M."/>
            <person name="Roy A.S."/>
            <person name="Kraemer L."/>
            <person name="Andreson R."/>
            <person name="Gutowska M.A."/>
            <person name="Wolf J."/>
            <person name="Bergner S.V."/>
            <person name="Schilhabel M.B."/>
            <person name="Klostermeier U.C."/>
            <person name="Beiko R.G."/>
            <person name="Rosenstiel P."/>
            <person name="Hippler M."/>
            <person name="Laroche J."/>
        </authorList>
    </citation>
    <scope>NUCLEOTIDE SEQUENCE [LARGE SCALE GENOMIC DNA]</scope>
    <source>
        <strain evidence="2 3">CCMP1005</strain>
    </source>
</reference>
<comment type="caution">
    <text evidence="2">The sequence shown here is derived from an EMBL/GenBank/DDBJ whole genome shotgun (WGS) entry which is preliminary data.</text>
</comment>
<dbReference type="AlphaFoldDB" id="K0S3A0"/>
<feature type="compositionally biased region" description="Basic and acidic residues" evidence="1">
    <location>
        <begin position="1"/>
        <end position="10"/>
    </location>
</feature>
<name>K0S3A0_THAOC</name>
<evidence type="ECO:0000313" key="3">
    <source>
        <dbReference type="Proteomes" id="UP000266841"/>
    </source>
</evidence>